<evidence type="ECO:0000313" key="4">
    <source>
        <dbReference type="Proteomes" id="UP000288805"/>
    </source>
</evidence>
<evidence type="ECO:0000313" key="2">
    <source>
        <dbReference type="EMBL" id="RVW43798.1"/>
    </source>
</evidence>
<accession>A0A438E800</accession>
<dbReference type="EMBL" id="QGNW01001367">
    <property type="protein sequence ID" value="RVW43798.1"/>
    <property type="molecule type" value="Genomic_DNA"/>
</dbReference>
<organism evidence="2 4">
    <name type="scientific">Vitis vinifera</name>
    <name type="common">Grape</name>
    <dbReference type="NCBI Taxonomy" id="29760"/>
    <lineage>
        <taxon>Eukaryota</taxon>
        <taxon>Viridiplantae</taxon>
        <taxon>Streptophyta</taxon>
        <taxon>Embryophyta</taxon>
        <taxon>Tracheophyta</taxon>
        <taxon>Spermatophyta</taxon>
        <taxon>Magnoliopsida</taxon>
        <taxon>eudicotyledons</taxon>
        <taxon>Gunneridae</taxon>
        <taxon>Pentapetalae</taxon>
        <taxon>rosids</taxon>
        <taxon>Vitales</taxon>
        <taxon>Vitaceae</taxon>
        <taxon>Viteae</taxon>
        <taxon>Vitis</taxon>
    </lineage>
</organism>
<name>A0A438E800_VITVI</name>
<evidence type="ECO:0000256" key="1">
    <source>
        <dbReference type="SAM" id="MobiDB-lite"/>
    </source>
</evidence>
<feature type="region of interest" description="Disordered" evidence="1">
    <location>
        <begin position="1"/>
        <end position="34"/>
    </location>
</feature>
<dbReference type="PANTHER" id="PTHR37610:SF47">
    <property type="entry name" value="RETROTRANSPOSON COPIA-LIKE N-TERMINAL DOMAIN-CONTAINING PROTEIN"/>
    <property type="match status" value="1"/>
</dbReference>
<dbReference type="PANTHER" id="PTHR37610">
    <property type="entry name" value="CCHC-TYPE DOMAIN-CONTAINING PROTEIN"/>
    <property type="match status" value="1"/>
</dbReference>
<comment type="caution">
    <text evidence="2">The sequence shown here is derived from an EMBL/GenBank/DDBJ whole genome shotgun (WGS) entry which is preliminary data.</text>
</comment>
<dbReference type="Proteomes" id="UP000288805">
    <property type="component" value="Unassembled WGS sequence"/>
</dbReference>
<gene>
    <name evidence="3" type="ORF">CK203_020088</name>
    <name evidence="2" type="ORF">CK203_074067</name>
</gene>
<dbReference type="Pfam" id="PF14223">
    <property type="entry name" value="Retrotran_gag_2"/>
    <property type="match status" value="1"/>
</dbReference>
<dbReference type="AlphaFoldDB" id="A0A438E800"/>
<feature type="compositionally biased region" description="Polar residues" evidence="1">
    <location>
        <begin position="13"/>
        <end position="34"/>
    </location>
</feature>
<dbReference type="EMBL" id="QGNW01000057">
    <property type="protein sequence ID" value="RVX05272.1"/>
    <property type="molecule type" value="Genomic_DNA"/>
</dbReference>
<evidence type="ECO:0000313" key="3">
    <source>
        <dbReference type="EMBL" id="RVX05272.1"/>
    </source>
</evidence>
<sequence>MVKTAMIGKHPTRSSNVISDSSLVNSDGNGGSENSIHHNTVHKLNGKNYLKWSQSVMMYIRGRGKDDYIIGAKTTPTKNDASYKTWFSENNMIMSWLTNSMKTNIGQTFLFYKTAKEIWDAAKETFSDSENATEVFEIKSQFLELWQGDLSVTQHLSILS</sequence>
<reference evidence="2 4" key="1">
    <citation type="journal article" date="2018" name="PLoS Genet.">
        <title>Population sequencing reveals clonal diversity and ancestral inbreeding in the grapevine cultivar Chardonnay.</title>
        <authorList>
            <person name="Roach M.J."/>
            <person name="Johnson D.L."/>
            <person name="Bohlmann J."/>
            <person name="van Vuuren H.J."/>
            <person name="Jones S.J."/>
            <person name="Pretorius I.S."/>
            <person name="Schmidt S.A."/>
            <person name="Borneman A.R."/>
        </authorList>
    </citation>
    <scope>NUCLEOTIDE SEQUENCE [LARGE SCALE GENOMIC DNA]</scope>
    <source>
        <strain evidence="4">cv. Chardonnay</strain>
        <strain evidence="2">I10V1</strain>
        <tissue evidence="2">Leaf</tissue>
    </source>
</reference>
<protein>
    <recommendedName>
        <fullName evidence="5">Retrotransposon Copia-like N-terminal domain-containing protein</fullName>
    </recommendedName>
</protein>
<evidence type="ECO:0008006" key="5">
    <source>
        <dbReference type="Google" id="ProtNLM"/>
    </source>
</evidence>
<proteinExistence type="predicted"/>